<evidence type="ECO:0000313" key="1">
    <source>
        <dbReference type="Proteomes" id="UP001652626"/>
    </source>
</evidence>
<dbReference type="OrthoDB" id="8191594at2759"/>
<accession>A0A8B8HQT6</accession>
<sequence>MIWLITDNGYRIESLTPDTFHGALKVIKEAFCQDEAVSIGSEINTNPKAAEELLELCADAALDGVSLIAVNENTGEVVAVAFNKIQVKTSDASEKPFFEIFADERCTQASSRSLIQFMADVDGRCNLFEKYKVDCSLEIMFLATLRDYRRLNLGTELCKCSIDLGRRIKDGTSYPINVEDLGPEYSHLKMRKPINTYPKICQAIWTTKVSRKIGRSLNFMVHLRVPLSEFVFNGKTYSERIGDEAAFCEVAALSL</sequence>
<proteinExistence type="predicted"/>
<dbReference type="Proteomes" id="UP001652626">
    <property type="component" value="Chromosome 16"/>
</dbReference>
<dbReference type="Gene3D" id="3.40.630.30">
    <property type="match status" value="1"/>
</dbReference>
<dbReference type="GeneID" id="113393978"/>
<keyword evidence="1" id="KW-1185">Reference proteome</keyword>
<gene>
    <name evidence="2" type="primary">LOC113393978</name>
</gene>
<dbReference type="AlphaFoldDB" id="A0A8B8HQT6"/>
<dbReference type="PANTHER" id="PTHR20905">
    <property type="entry name" value="N-ACETYLTRANSFERASE-RELATED"/>
    <property type="match status" value="1"/>
</dbReference>
<evidence type="ECO:0000313" key="2">
    <source>
        <dbReference type="RefSeq" id="XP_026486912.2"/>
    </source>
</evidence>
<dbReference type="GO" id="GO:0008080">
    <property type="term" value="F:N-acetyltransferase activity"/>
    <property type="evidence" value="ECO:0007669"/>
    <property type="project" value="TreeGrafter"/>
</dbReference>
<organism evidence="1 2">
    <name type="scientific">Vanessa tameamea</name>
    <name type="common">Kamehameha butterfly</name>
    <dbReference type="NCBI Taxonomy" id="334116"/>
    <lineage>
        <taxon>Eukaryota</taxon>
        <taxon>Metazoa</taxon>
        <taxon>Ecdysozoa</taxon>
        <taxon>Arthropoda</taxon>
        <taxon>Hexapoda</taxon>
        <taxon>Insecta</taxon>
        <taxon>Pterygota</taxon>
        <taxon>Neoptera</taxon>
        <taxon>Endopterygota</taxon>
        <taxon>Lepidoptera</taxon>
        <taxon>Glossata</taxon>
        <taxon>Ditrysia</taxon>
        <taxon>Papilionoidea</taxon>
        <taxon>Nymphalidae</taxon>
        <taxon>Nymphalinae</taxon>
        <taxon>Vanessa</taxon>
    </lineage>
</organism>
<dbReference type="RefSeq" id="XP_026486912.2">
    <property type="nucleotide sequence ID" value="XM_026631127.2"/>
</dbReference>
<name>A0A8B8HQT6_VANTA</name>
<dbReference type="OMA" id="CVCELMF"/>
<reference evidence="2" key="1">
    <citation type="submission" date="2025-08" db="UniProtKB">
        <authorList>
            <consortium name="RefSeq"/>
        </authorList>
    </citation>
    <scope>IDENTIFICATION</scope>
    <source>
        <tissue evidence="2">Whole body</tissue>
    </source>
</reference>
<protein>
    <submittedName>
        <fullName evidence="2">Uncharacterized protein LOC113393978</fullName>
    </submittedName>
</protein>
<dbReference type="InterPro" id="IPR016181">
    <property type="entry name" value="Acyl_CoA_acyltransferase"/>
</dbReference>
<dbReference type="SUPFAM" id="SSF55729">
    <property type="entry name" value="Acyl-CoA N-acyltransferases (Nat)"/>
    <property type="match status" value="1"/>
</dbReference>
<dbReference type="PANTHER" id="PTHR20905:SF28">
    <property type="entry name" value="GH28833P-RELATED"/>
    <property type="match status" value="1"/>
</dbReference>